<dbReference type="GO" id="GO:0006241">
    <property type="term" value="P:CTP biosynthetic process"/>
    <property type="evidence" value="ECO:0007669"/>
    <property type="project" value="InterPro"/>
</dbReference>
<dbReference type="GO" id="GO:0004550">
    <property type="term" value="F:nucleoside diphosphate kinase activity"/>
    <property type="evidence" value="ECO:0007669"/>
    <property type="project" value="UniProtKB-EC"/>
</dbReference>
<evidence type="ECO:0000256" key="8">
    <source>
        <dbReference type="ARBA" id="ARBA00022777"/>
    </source>
</evidence>
<dbReference type="Proteomes" id="UP000268469">
    <property type="component" value="Unassembled WGS sequence"/>
</dbReference>
<feature type="binding site" evidence="12">
    <location>
        <position position="84"/>
    </location>
    <ligand>
        <name>ATP</name>
        <dbReference type="ChEBI" id="CHEBI:30616"/>
    </ligand>
</feature>
<feature type="active site" description="Pros-phosphohistidine intermediate" evidence="12">
    <location>
        <position position="114"/>
    </location>
</feature>
<evidence type="ECO:0000256" key="13">
    <source>
        <dbReference type="RuleBase" id="RU004011"/>
    </source>
</evidence>
<dbReference type="PROSITE" id="PS51374">
    <property type="entry name" value="NDPK_LIKE"/>
    <property type="match status" value="1"/>
</dbReference>
<keyword evidence="5 15" id="KW-0808">Transferase</keyword>
<evidence type="ECO:0000313" key="16">
    <source>
        <dbReference type="Proteomes" id="UP000268469"/>
    </source>
</evidence>
<reference evidence="15 16" key="1">
    <citation type="submission" date="2018-06" db="EMBL/GenBank/DDBJ databases">
        <title>Extensive metabolic versatility and redundancy in microbially diverse, dynamic hydrothermal sediments.</title>
        <authorList>
            <person name="Dombrowski N."/>
            <person name="Teske A."/>
            <person name="Baker B.J."/>
        </authorList>
    </citation>
    <scope>NUCLEOTIDE SEQUENCE [LARGE SCALE GENOMIC DNA]</scope>
    <source>
        <strain evidence="15">B36_G15</strain>
    </source>
</reference>
<feature type="binding site" evidence="12">
    <location>
        <position position="101"/>
    </location>
    <ligand>
        <name>ATP</name>
        <dbReference type="ChEBI" id="CHEBI:30616"/>
    </ligand>
</feature>
<keyword evidence="9" id="KW-0067">ATP-binding</keyword>
<feature type="binding site" evidence="12">
    <location>
        <position position="56"/>
    </location>
    <ligand>
        <name>ATP</name>
        <dbReference type="ChEBI" id="CHEBI:30616"/>
    </ligand>
</feature>
<organism evidence="15 16">
    <name type="scientific">candidate division WOR-3 bacterium</name>
    <dbReference type="NCBI Taxonomy" id="2052148"/>
    <lineage>
        <taxon>Bacteria</taxon>
        <taxon>Bacteria division WOR-3</taxon>
    </lineage>
</organism>
<keyword evidence="10" id="KW-0460">Magnesium</keyword>
<dbReference type="InterPro" id="IPR001564">
    <property type="entry name" value="Nucleoside_diP_kinase"/>
</dbReference>
<evidence type="ECO:0000256" key="11">
    <source>
        <dbReference type="ARBA" id="ARBA00023080"/>
    </source>
</evidence>
<evidence type="ECO:0000256" key="3">
    <source>
        <dbReference type="ARBA" id="ARBA00012966"/>
    </source>
</evidence>
<evidence type="ECO:0000256" key="6">
    <source>
        <dbReference type="ARBA" id="ARBA00022723"/>
    </source>
</evidence>
<dbReference type="FunFam" id="3.30.70.141:FF:000003">
    <property type="entry name" value="Nucleoside diphosphate kinase"/>
    <property type="match status" value="1"/>
</dbReference>
<dbReference type="GO" id="GO:0046872">
    <property type="term" value="F:metal ion binding"/>
    <property type="evidence" value="ECO:0007669"/>
    <property type="project" value="UniProtKB-KW"/>
</dbReference>
<evidence type="ECO:0000256" key="4">
    <source>
        <dbReference type="ARBA" id="ARBA00017632"/>
    </source>
</evidence>
<comment type="similarity">
    <text evidence="2 12 13">Belongs to the NDK family.</text>
</comment>
<dbReference type="SUPFAM" id="SSF54919">
    <property type="entry name" value="Nucleoside diphosphate kinase, NDK"/>
    <property type="match status" value="1"/>
</dbReference>
<dbReference type="Gene3D" id="3.30.70.141">
    <property type="entry name" value="Nucleoside diphosphate kinase-like domain"/>
    <property type="match status" value="1"/>
</dbReference>
<accession>A0A660SKZ9</accession>
<proteinExistence type="inferred from homology"/>
<sequence>MRTLLFIKPDGYRRRLIGAVLKRVEDGGLKIVEIKTVRLDRARAEEFYKIHKDKPFFSSLVEFITSGPIVACLIEGDDAAPRLREIVGATDPKKAKEGTIRHLYGTSIQNNVVHASAPDEDPEREVRFFFGSQRDR</sequence>
<dbReference type="GO" id="GO:0006228">
    <property type="term" value="P:UTP biosynthetic process"/>
    <property type="evidence" value="ECO:0007669"/>
    <property type="project" value="InterPro"/>
</dbReference>
<dbReference type="GO" id="GO:0005524">
    <property type="term" value="F:ATP binding"/>
    <property type="evidence" value="ECO:0007669"/>
    <property type="project" value="UniProtKB-KW"/>
</dbReference>
<protein>
    <recommendedName>
        <fullName evidence="4">Nucleoside diphosphate kinase</fullName>
        <ecNumber evidence="3">2.7.4.6</ecNumber>
    </recommendedName>
</protein>
<dbReference type="InterPro" id="IPR036850">
    <property type="entry name" value="NDK-like_dom_sf"/>
</dbReference>
<comment type="caution">
    <text evidence="15">The sequence shown here is derived from an EMBL/GenBank/DDBJ whole genome shotgun (WGS) entry which is preliminary data.</text>
</comment>
<gene>
    <name evidence="15" type="ORF">DRP53_02530</name>
</gene>
<keyword evidence="6" id="KW-0479">Metal-binding</keyword>
<dbReference type="PRINTS" id="PR01243">
    <property type="entry name" value="NUCDPKINASE"/>
</dbReference>
<evidence type="ECO:0000256" key="2">
    <source>
        <dbReference type="ARBA" id="ARBA00008142"/>
    </source>
</evidence>
<dbReference type="InterPro" id="IPR034907">
    <property type="entry name" value="NDK-like_dom"/>
</dbReference>
<feature type="domain" description="Nucleoside diphosphate kinase-like" evidence="14">
    <location>
        <begin position="2"/>
        <end position="134"/>
    </location>
</feature>
<dbReference type="NCBIfam" id="NF001908">
    <property type="entry name" value="PRK00668.1"/>
    <property type="match status" value="1"/>
</dbReference>
<comment type="cofactor">
    <cofactor evidence="1">
        <name>Mg(2+)</name>
        <dbReference type="ChEBI" id="CHEBI:18420"/>
    </cofactor>
</comment>
<dbReference type="SMART" id="SM00562">
    <property type="entry name" value="NDK"/>
    <property type="match status" value="1"/>
</dbReference>
<evidence type="ECO:0000256" key="9">
    <source>
        <dbReference type="ARBA" id="ARBA00022840"/>
    </source>
</evidence>
<dbReference type="EC" id="2.7.4.6" evidence="3"/>
<dbReference type="CDD" id="cd04413">
    <property type="entry name" value="NDPk_I"/>
    <property type="match status" value="1"/>
</dbReference>
<keyword evidence="11" id="KW-0546">Nucleotide metabolism</keyword>
<evidence type="ECO:0000256" key="7">
    <source>
        <dbReference type="ARBA" id="ARBA00022741"/>
    </source>
</evidence>
<keyword evidence="7" id="KW-0547">Nucleotide-binding</keyword>
<evidence type="ECO:0000256" key="10">
    <source>
        <dbReference type="ARBA" id="ARBA00022842"/>
    </source>
</evidence>
<dbReference type="GO" id="GO:0006183">
    <property type="term" value="P:GTP biosynthetic process"/>
    <property type="evidence" value="ECO:0007669"/>
    <property type="project" value="InterPro"/>
</dbReference>
<feature type="binding site" evidence="12">
    <location>
        <position position="90"/>
    </location>
    <ligand>
        <name>ATP</name>
        <dbReference type="ChEBI" id="CHEBI:30616"/>
    </ligand>
</feature>
<dbReference type="EMBL" id="QNBE01000015">
    <property type="protein sequence ID" value="RKX71172.1"/>
    <property type="molecule type" value="Genomic_DNA"/>
</dbReference>
<dbReference type="Pfam" id="PF00334">
    <property type="entry name" value="NDK"/>
    <property type="match status" value="1"/>
</dbReference>
<dbReference type="PANTHER" id="PTHR11349">
    <property type="entry name" value="NUCLEOSIDE DIPHOSPHATE KINASE"/>
    <property type="match status" value="1"/>
</dbReference>
<keyword evidence="8 15" id="KW-0418">Kinase</keyword>
<evidence type="ECO:0000256" key="5">
    <source>
        <dbReference type="ARBA" id="ARBA00022679"/>
    </source>
</evidence>
<evidence type="ECO:0000313" key="15">
    <source>
        <dbReference type="EMBL" id="RKX71172.1"/>
    </source>
</evidence>
<feature type="binding site" evidence="12">
    <location>
        <position position="111"/>
    </location>
    <ligand>
        <name>ATP</name>
        <dbReference type="ChEBI" id="CHEBI:30616"/>
    </ligand>
</feature>
<evidence type="ECO:0000256" key="1">
    <source>
        <dbReference type="ARBA" id="ARBA00001946"/>
    </source>
</evidence>
<feature type="binding site" evidence="12">
    <location>
        <position position="8"/>
    </location>
    <ligand>
        <name>ATP</name>
        <dbReference type="ChEBI" id="CHEBI:30616"/>
    </ligand>
</feature>
<name>A0A660SKZ9_UNCW3</name>
<evidence type="ECO:0000259" key="14">
    <source>
        <dbReference type="SMART" id="SM00562"/>
    </source>
</evidence>
<dbReference type="AlphaFoldDB" id="A0A660SKZ9"/>
<evidence type="ECO:0000256" key="12">
    <source>
        <dbReference type="PROSITE-ProRule" id="PRU00706"/>
    </source>
</evidence>